<keyword evidence="1" id="KW-0472">Membrane</keyword>
<dbReference type="Proteomes" id="UP000887565">
    <property type="component" value="Unplaced"/>
</dbReference>
<dbReference type="AlphaFoldDB" id="A0A915JUR6"/>
<proteinExistence type="predicted"/>
<dbReference type="WBParaSite" id="nRc.2.0.1.t30110-RA">
    <property type="protein sequence ID" value="nRc.2.0.1.t30110-RA"/>
    <property type="gene ID" value="nRc.2.0.1.g30110"/>
</dbReference>
<evidence type="ECO:0000313" key="3">
    <source>
        <dbReference type="WBParaSite" id="nRc.2.0.1.t30110-RA"/>
    </source>
</evidence>
<evidence type="ECO:0000256" key="1">
    <source>
        <dbReference type="SAM" id="Phobius"/>
    </source>
</evidence>
<keyword evidence="2" id="KW-1185">Reference proteome</keyword>
<sequence>MGTFLLLSLVMCLCLLIVGSVICSIDIDRYSFALYIILVAIVGLIVGVAFCVIGSE</sequence>
<organism evidence="2 3">
    <name type="scientific">Romanomermis culicivorax</name>
    <name type="common">Nematode worm</name>
    <dbReference type="NCBI Taxonomy" id="13658"/>
    <lineage>
        <taxon>Eukaryota</taxon>
        <taxon>Metazoa</taxon>
        <taxon>Ecdysozoa</taxon>
        <taxon>Nematoda</taxon>
        <taxon>Enoplea</taxon>
        <taxon>Dorylaimia</taxon>
        <taxon>Mermithida</taxon>
        <taxon>Mermithoidea</taxon>
        <taxon>Mermithidae</taxon>
        <taxon>Romanomermis</taxon>
    </lineage>
</organism>
<keyword evidence="1" id="KW-0812">Transmembrane</keyword>
<accession>A0A915JUR6</accession>
<keyword evidence="1" id="KW-1133">Transmembrane helix</keyword>
<name>A0A915JUR6_ROMCU</name>
<protein>
    <submittedName>
        <fullName evidence="3">NADH dehydrogenase subunit 6</fullName>
    </submittedName>
</protein>
<feature type="transmembrane region" description="Helical" evidence="1">
    <location>
        <begin position="33"/>
        <end position="53"/>
    </location>
</feature>
<evidence type="ECO:0000313" key="2">
    <source>
        <dbReference type="Proteomes" id="UP000887565"/>
    </source>
</evidence>
<reference evidence="3" key="1">
    <citation type="submission" date="2022-11" db="UniProtKB">
        <authorList>
            <consortium name="WormBaseParasite"/>
        </authorList>
    </citation>
    <scope>IDENTIFICATION</scope>
</reference>